<reference evidence="2 3" key="1">
    <citation type="journal article" date="2020" name="Nature">
        <title>Six reference-quality genomes reveal evolution of bat adaptations.</title>
        <authorList>
            <person name="Jebb D."/>
            <person name="Huang Z."/>
            <person name="Pippel M."/>
            <person name="Hughes G.M."/>
            <person name="Lavrichenko K."/>
            <person name="Devanna P."/>
            <person name="Winkler S."/>
            <person name="Jermiin L.S."/>
            <person name="Skirmuntt E.C."/>
            <person name="Katzourakis A."/>
            <person name="Burkitt-Gray L."/>
            <person name="Ray D.A."/>
            <person name="Sullivan K.A.M."/>
            <person name="Roscito J.G."/>
            <person name="Kirilenko B.M."/>
            <person name="Davalos L.M."/>
            <person name="Corthals A.P."/>
            <person name="Power M.L."/>
            <person name="Jones G."/>
            <person name="Ransome R.D."/>
            <person name="Dechmann D.K.N."/>
            <person name="Locatelli A.G."/>
            <person name="Puechmaille S.J."/>
            <person name="Fedrigo O."/>
            <person name="Jarvis E.D."/>
            <person name="Hiller M."/>
            <person name="Vernes S.C."/>
            <person name="Myers E.W."/>
            <person name="Teeling E.C."/>
        </authorList>
    </citation>
    <scope>NUCLEOTIDE SEQUENCE [LARGE SCALE GENOMIC DNA]</scope>
    <source>
        <strain evidence="2">MPipKuh1</strain>
        <tissue evidence="2">Flight muscle</tissue>
    </source>
</reference>
<dbReference type="Proteomes" id="UP000558488">
    <property type="component" value="Unassembled WGS sequence"/>
</dbReference>
<feature type="region of interest" description="Disordered" evidence="1">
    <location>
        <begin position="72"/>
        <end position="165"/>
    </location>
</feature>
<feature type="compositionally biased region" description="Polar residues" evidence="1">
    <location>
        <begin position="1"/>
        <end position="12"/>
    </location>
</feature>
<gene>
    <name evidence="2" type="ORF">mPipKuh1_009742</name>
</gene>
<evidence type="ECO:0000313" key="2">
    <source>
        <dbReference type="EMBL" id="KAF6294144.1"/>
    </source>
</evidence>
<sequence>MPAPRSQASRQPARSGPRLPGSRAAGSAVWTQPQAQTAVRLRVSENWRCSDRSQAQTCWSLLGARVGAARGHSLPEAPAQTPPLRELSPPARPTLPTPGLLPPALGRASSCSSRKDPLGLSSAGGARPQARPGQAAAVQREDGSECKPEEVRVKGSGEGVPGMGT</sequence>
<keyword evidence="3" id="KW-1185">Reference proteome</keyword>
<protein>
    <submittedName>
        <fullName evidence="2">Uncharacterized protein</fullName>
    </submittedName>
</protein>
<feature type="compositionally biased region" description="Pro residues" evidence="1">
    <location>
        <begin position="90"/>
        <end position="101"/>
    </location>
</feature>
<feature type="compositionally biased region" description="Gly residues" evidence="1">
    <location>
        <begin position="156"/>
        <end position="165"/>
    </location>
</feature>
<name>A0A7J7T0K3_PIPKU</name>
<organism evidence="2 3">
    <name type="scientific">Pipistrellus kuhlii</name>
    <name type="common">Kuhl's pipistrelle</name>
    <dbReference type="NCBI Taxonomy" id="59472"/>
    <lineage>
        <taxon>Eukaryota</taxon>
        <taxon>Metazoa</taxon>
        <taxon>Chordata</taxon>
        <taxon>Craniata</taxon>
        <taxon>Vertebrata</taxon>
        <taxon>Euteleostomi</taxon>
        <taxon>Mammalia</taxon>
        <taxon>Eutheria</taxon>
        <taxon>Laurasiatheria</taxon>
        <taxon>Chiroptera</taxon>
        <taxon>Yangochiroptera</taxon>
        <taxon>Vespertilionidae</taxon>
        <taxon>Pipistrellus</taxon>
    </lineage>
</organism>
<feature type="compositionally biased region" description="Basic and acidic residues" evidence="1">
    <location>
        <begin position="139"/>
        <end position="155"/>
    </location>
</feature>
<feature type="compositionally biased region" description="Low complexity" evidence="1">
    <location>
        <begin position="123"/>
        <end position="137"/>
    </location>
</feature>
<proteinExistence type="predicted"/>
<comment type="caution">
    <text evidence="2">The sequence shown here is derived from an EMBL/GenBank/DDBJ whole genome shotgun (WGS) entry which is preliminary data.</text>
</comment>
<feature type="region of interest" description="Disordered" evidence="1">
    <location>
        <begin position="1"/>
        <end position="36"/>
    </location>
</feature>
<accession>A0A7J7T0K3</accession>
<dbReference type="EMBL" id="JACAGB010000035">
    <property type="protein sequence ID" value="KAF6294144.1"/>
    <property type="molecule type" value="Genomic_DNA"/>
</dbReference>
<evidence type="ECO:0000313" key="3">
    <source>
        <dbReference type="Proteomes" id="UP000558488"/>
    </source>
</evidence>
<dbReference type="AlphaFoldDB" id="A0A7J7T0K3"/>
<evidence type="ECO:0000256" key="1">
    <source>
        <dbReference type="SAM" id="MobiDB-lite"/>
    </source>
</evidence>